<gene>
    <name evidence="2" type="ORF">AK812_SmicGene38316</name>
</gene>
<evidence type="ECO:0000313" key="3">
    <source>
        <dbReference type="Proteomes" id="UP000186817"/>
    </source>
</evidence>
<organism evidence="2 3">
    <name type="scientific">Symbiodinium microadriaticum</name>
    <name type="common">Dinoflagellate</name>
    <name type="synonym">Zooxanthella microadriatica</name>
    <dbReference type="NCBI Taxonomy" id="2951"/>
    <lineage>
        <taxon>Eukaryota</taxon>
        <taxon>Sar</taxon>
        <taxon>Alveolata</taxon>
        <taxon>Dinophyceae</taxon>
        <taxon>Suessiales</taxon>
        <taxon>Symbiodiniaceae</taxon>
        <taxon>Symbiodinium</taxon>
    </lineage>
</organism>
<feature type="compositionally biased region" description="Acidic residues" evidence="1">
    <location>
        <begin position="1"/>
        <end position="14"/>
    </location>
</feature>
<feature type="compositionally biased region" description="Basic and acidic residues" evidence="1">
    <location>
        <begin position="122"/>
        <end position="131"/>
    </location>
</feature>
<comment type="caution">
    <text evidence="2">The sequence shown here is derived from an EMBL/GenBank/DDBJ whole genome shotgun (WGS) entry which is preliminary data.</text>
</comment>
<sequence>MANFAEEMDMDDQEQLFFGHLGPVKREPRATENGTIPPTLGPAKRQRLEPQDRSKGKGGKGKNKGKGKGNPLPGQSLHHGGYPMSQARGYSTGSGEELPAPWAGDRAAPNLGDNSSWMGDRTSQRLGRDHRESADWMEHRVTRLTQLVLRQEQTLANLRQDMMLYLLGQGDDPGNVSGSGQEAMFKQLLISLFERLTATQQDAQAMDHAKSLGWLDNDQSWRVLRWNPAEQSLEVDNSYQPVPTKDLLDQITNVRKAINEDNLLRFKSLRRLSPDVTAEWIQFQVAISLRAEAAPLWATLKSWIGQSSWHTLGCRLRRDRPNYDSLLAIEGLATRWEARVMTDEGDSLYLQRLIDQWHLQAAVHALIAPPPFVCLQLQRHLALQNPTEAALFLKCQTPGNFGPRCQAQVAKTQAPDVRNRMSTIATERTAAWELLSTCVRRLRDVFSAGIKALRDRDMSKARMKKKSKTFETFNRRVAQTKMLSSFERVEPLMQEMFNGETFARGVELQDFQLGLIVVEHTGDSDLKELQDAFHERWFQHRQLVEHRLRTSQGLLKEEGTQADADEELGAAMQAPKRATYMRAWH</sequence>
<keyword evidence="3" id="KW-1185">Reference proteome</keyword>
<accession>A0A1Q9CE33</accession>
<feature type="region of interest" description="Disordered" evidence="1">
    <location>
        <begin position="1"/>
        <end position="131"/>
    </location>
</feature>
<proteinExistence type="predicted"/>
<evidence type="ECO:0000256" key="1">
    <source>
        <dbReference type="SAM" id="MobiDB-lite"/>
    </source>
</evidence>
<name>A0A1Q9CE33_SYMMI</name>
<dbReference type="OrthoDB" id="434452at2759"/>
<dbReference type="Proteomes" id="UP000186817">
    <property type="component" value="Unassembled WGS sequence"/>
</dbReference>
<reference evidence="2 3" key="1">
    <citation type="submission" date="2016-02" db="EMBL/GenBank/DDBJ databases">
        <title>Genome analysis of coral dinoflagellate symbionts highlights evolutionary adaptations to a symbiotic lifestyle.</title>
        <authorList>
            <person name="Aranda M."/>
            <person name="Li Y."/>
            <person name="Liew Y.J."/>
            <person name="Baumgarten S."/>
            <person name="Simakov O."/>
            <person name="Wilson M."/>
            <person name="Piel J."/>
            <person name="Ashoor H."/>
            <person name="Bougouffa S."/>
            <person name="Bajic V.B."/>
            <person name="Ryu T."/>
            <person name="Ravasi T."/>
            <person name="Bayer T."/>
            <person name="Micklem G."/>
            <person name="Kim H."/>
            <person name="Bhak J."/>
            <person name="Lajeunesse T.C."/>
            <person name="Voolstra C.R."/>
        </authorList>
    </citation>
    <scope>NUCLEOTIDE SEQUENCE [LARGE SCALE GENOMIC DNA]</scope>
    <source>
        <strain evidence="2 3">CCMP2467</strain>
    </source>
</reference>
<dbReference type="AlphaFoldDB" id="A0A1Q9CE33"/>
<protein>
    <submittedName>
        <fullName evidence="2">Uncharacterized protein</fullName>
    </submittedName>
</protein>
<evidence type="ECO:0000313" key="2">
    <source>
        <dbReference type="EMBL" id="OLP81172.1"/>
    </source>
</evidence>
<dbReference type="EMBL" id="LSRX01001305">
    <property type="protein sequence ID" value="OLP81172.1"/>
    <property type="molecule type" value="Genomic_DNA"/>
</dbReference>
<feature type="compositionally biased region" description="Basic residues" evidence="1">
    <location>
        <begin position="56"/>
        <end position="67"/>
    </location>
</feature>
<feature type="compositionally biased region" description="Basic and acidic residues" evidence="1">
    <location>
        <begin position="46"/>
        <end position="55"/>
    </location>
</feature>